<dbReference type="GO" id="GO:0005739">
    <property type="term" value="C:mitochondrion"/>
    <property type="evidence" value="ECO:0007669"/>
    <property type="project" value="TreeGrafter"/>
</dbReference>
<dbReference type="EnsemblMetazoa" id="PHUM344520-RA">
    <property type="protein sequence ID" value="PHUM344520-PA"/>
    <property type="gene ID" value="PHUM344520"/>
</dbReference>
<dbReference type="PANTHER" id="PTHR21193">
    <property type="entry name" value="OXIDOREDUCTASE-LIKE DOMAIN-CONTAINING PROTEIN 1"/>
    <property type="match status" value="1"/>
</dbReference>
<reference evidence="3" key="2">
    <citation type="submission" date="2007-04" db="EMBL/GenBank/DDBJ databases">
        <title>The genome of the human body louse.</title>
        <authorList>
            <consortium name="The Human Body Louse Genome Consortium"/>
            <person name="Kirkness E."/>
            <person name="Walenz B."/>
            <person name="Hass B."/>
            <person name="Bruggner R."/>
            <person name="Strausberg R."/>
        </authorList>
    </citation>
    <scope>NUCLEOTIDE SEQUENCE</scope>
    <source>
        <strain evidence="3">USDA</strain>
    </source>
</reference>
<dbReference type="InParanoid" id="E0VNT2"/>
<reference evidence="4" key="3">
    <citation type="submission" date="2020-05" db="UniProtKB">
        <authorList>
            <consortium name="EnsemblMetazoa"/>
        </authorList>
    </citation>
    <scope>IDENTIFICATION</scope>
    <source>
        <strain evidence="4">USDA</strain>
    </source>
</reference>
<dbReference type="OrthoDB" id="7700731at2759"/>
<dbReference type="HOGENOM" id="CLU_1306190_0_0_1"/>
<evidence type="ECO:0000259" key="2">
    <source>
        <dbReference type="Pfam" id="PF09791"/>
    </source>
</evidence>
<feature type="domain" description="Oxidoreductase-like" evidence="2">
    <location>
        <begin position="149"/>
        <end position="176"/>
    </location>
</feature>
<evidence type="ECO:0000313" key="3">
    <source>
        <dbReference type="EMBL" id="EEB15038.1"/>
    </source>
</evidence>
<evidence type="ECO:0000256" key="1">
    <source>
        <dbReference type="SAM" id="MobiDB-lite"/>
    </source>
</evidence>
<dbReference type="EMBL" id="DS235346">
    <property type="protein sequence ID" value="EEB15038.1"/>
    <property type="molecule type" value="Genomic_DNA"/>
</dbReference>
<feature type="compositionally biased region" description="Basic and acidic residues" evidence="1">
    <location>
        <begin position="121"/>
        <end position="134"/>
    </location>
</feature>
<dbReference type="Pfam" id="PF09791">
    <property type="entry name" value="Oxidored-like"/>
    <property type="match status" value="1"/>
</dbReference>
<proteinExistence type="predicted"/>
<sequence>MDIIFSDCRGSSSDSLWRNRIRRGNQNLVSREAERDLKLMVTILSVEHYVLMIFGVLQTNPALLMPWLMMEAMIVALESVFFGMRLFAEGLTINRTEIFMSGLFCCYSSLNASNSNNTSDKGGEKCENNNNNKKNDEENLVLGKKYDLPPEPTTECCCNSACSNCVWIKYAQELGRHFENGDVIAKNKINEKVRDPNLRAFLLLQLGLDNK</sequence>
<dbReference type="VEuPathDB" id="VectorBase:PHUM344520"/>
<protein>
    <recommendedName>
        <fullName evidence="2">Oxidoreductase-like domain-containing protein</fullName>
    </recommendedName>
</protein>
<gene>
    <name evidence="4" type="primary">8231862</name>
    <name evidence="3" type="ORF">Phum_PHUM344520</name>
</gene>
<name>E0VNT2_PEDHC</name>
<dbReference type="InterPro" id="IPR019180">
    <property type="entry name" value="Oxidoreductase-like_N"/>
</dbReference>
<feature type="region of interest" description="Disordered" evidence="1">
    <location>
        <begin position="114"/>
        <end position="134"/>
    </location>
</feature>
<dbReference type="eggNOG" id="ENOG502S8QT">
    <property type="taxonomic scope" value="Eukaryota"/>
</dbReference>
<dbReference type="STRING" id="121224.E0VNT2"/>
<dbReference type="EMBL" id="AAZO01004010">
    <property type="status" value="NOT_ANNOTATED_CDS"/>
    <property type="molecule type" value="Genomic_DNA"/>
</dbReference>
<dbReference type="Proteomes" id="UP000009046">
    <property type="component" value="Unassembled WGS sequence"/>
</dbReference>
<dbReference type="KEGG" id="phu:Phum_PHUM344520"/>
<dbReference type="InterPro" id="IPR039251">
    <property type="entry name" value="OXLD1"/>
</dbReference>
<dbReference type="CTD" id="8231862"/>
<dbReference type="AlphaFoldDB" id="E0VNT2"/>
<dbReference type="GeneID" id="8231862"/>
<dbReference type="PANTHER" id="PTHR21193:SF3">
    <property type="entry name" value="OXIDOREDUCTASE-LIKE DOMAIN-CONTAINING PROTEIN 1"/>
    <property type="match status" value="1"/>
</dbReference>
<reference evidence="3" key="1">
    <citation type="submission" date="2007-04" db="EMBL/GenBank/DDBJ databases">
        <title>Annotation of Pediculus humanus corporis strain USDA.</title>
        <authorList>
            <person name="Kirkness E."/>
            <person name="Hannick L."/>
            <person name="Hass B."/>
            <person name="Bruggner R."/>
            <person name="Lawson D."/>
            <person name="Bidwell S."/>
            <person name="Joardar V."/>
            <person name="Caler E."/>
            <person name="Walenz B."/>
            <person name="Inman J."/>
            <person name="Schobel S."/>
            <person name="Galinsky K."/>
            <person name="Amedeo P."/>
            <person name="Strausberg R."/>
        </authorList>
    </citation>
    <scope>NUCLEOTIDE SEQUENCE</scope>
    <source>
        <strain evidence="3">USDA</strain>
    </source>
</reference>
<evidence type="ECO:0000313" key="4">
    <source>
        <dbReference type="EnsemblMetazoa" id="PHUM344520-PA"/>
    </source>
</evidence>
<keyword evidence="5" id="KW-1185">Reference proteome</keyword>
<dbReference type="RefSeq" id="XP_002427776.1">
    <property type="nucleotide sequence ID" value="XM_002427731.1"/>
</dbReference>
<accession>E0VNT2</accession>
<evidence type="ECO:0000313" key="5">
    <source>
        <dbReference type="Proteomes" id="UP000009046"/>
    </source>
</evidence>
<organism>
    <name type="scientific">Pediculus humanus subsp. corporis</name>
    <name type="common">Body louse</name>
    <dbReference type="NCBI Taxonomy" id="121224"/>
    <lineage>
        <taxon>Eukaryota</taxon>
        <taxon>Metazoa</taxon>
        <taxon>Ecdysozoa</taxon>
        <taxon>Arthropoda</taxon>
        <taxon>Hexapoda</taxon>
        <taxon>Insecta</taxon>
        <taxon>Pterygota</taxon>
        <taxon>Neoptera</taxon>
        <taxon>Paraneoptera</taxon>
        <taxon>Psocodea</taxon>
        <taxon>Troctomorpha</taxon>
        <taxon>Phthiraptera</taxon>
        <taxon>Anoplura</taxon>
        <taxon>Pediculidae</taxon>
        <taxon>Pediculus</taxon>
    </lineage>
</organism>